<comment type="caution">
    <text evidence="3">The sequence shown here is derived from an EMBL/GenBank/DDBJ whole genome shotgun (WGS) entry which is preliminary data.</text>
</comment>
<keyword evidence="3" id="KW-0645">Protease</keyword>
<sequence length="281" mass="31467">MNGRAFSLRNIIIYCVLAYALFWIPFFGATLAGRGDGDPGAWAAVFGVVGPYSPLIAALIMRVLISREGFADAHLGIRRTRWYFWLLAILLPFFWNGVQDLLQLLFGFASVEWAKVGGGLYRVPINLFGGLFIFIGEEFGWRSYLLERLRPLGRWKALLWSGIIWSLWHTPILLMPGGVYTKRVDLAGAALALVVFVLAGFIFGWLYLESKSVWPCVLMHSYNNLIAMKLFREAWTVETEPTLLQNSLMAFGPMLLVWLVLYVRGGFGFGSGGRAAAVEAE</sequence>
<dbReference type="GO" id="GO:0080120">
    <property type="term" value="P:CAAX-box protein maturation"/>
    <property type="evidence" value="ECO:0007669"/>
    <property type="project" value="UniProtKB-ARBA"/>
</dbReference>
<reference evidence="3" key="1">
    <citation type="journal article" date="2020" name="mSystems">
        <title>Genome- and Community-Level Interaction Insights into Carbon Utilization and Element Cycling Functions of Hydrothermarchaeota in Hydrothermal Sediment.</title>
        <authorList>
            <person name="Zhou Z."/>
            <person name="Liu Y."/>
            <person name="Xu W."/>
            <person name="Pan J."/>
            <person name="Luo Z.H."/>
            <person name="Li M."/>
        </authorList>
    </citation>
    <scope>NUCLEOTIDE SEQUENCE [LARGE SCALE GENOMIC DNA]</scope>
    <source>
        <strain evidence="3">SpSt-1233</strain>
    </source>
</reference>
<evidence type="ECO:0000313" key="3">
    <source>
        <dbReference type="EMBL" id="HER44114.1"/>
    </source>
</evidence>
<keyword evidence="3" id="KW-0378">Hydrolase</keyword>
<proteinExistence type="predicted"/>
<organism evidence="3">
    <name type="scientific">Eiseniibacteriota bacterium</name>
    <dbReference type="NCBI Taxonomy" id="2212470"/>
    <lineage>
        <taxon>Bacteria</taxon>
        <taxon>Candidatus Eiseniibacteriota</taxon>
    </lineage>
</organism>
<dbReference type="InterPro" id="IPR042150">
    <property type="entry name" value="MmRce1-like"/>
</dbReference>
<evidence type="ECO:0000256" key="1">
    <source>
        <dbReference type="SAM" id="Phobius"/>
    </source>
</evidence>
<dbReference type="InterPro" id="IPR003675">
    <property type="entry name" value="Rce1/LyrA-like_dom"/>
</dbReference>
<dbReference type="AlphaFoldDB" id="A0A7V2AVS2"/>
<dbReference type="PANTHER" id="PTHR35797">
    <property type="entry name" value="PROTEASE-RELATED"/>
    <property type="match status" value="1"/>
</dbReference>
<keyword evidence="3" id="KW-0482">Metalloprotease</keyword>
<dbReference type="PANTHER" id="PTHR35797:SF1">
    <property type="entry name" value="PROTEASE"/>
    <property type="match status" value="1"/>
</dbReference>
<dbReference type="Pfam" id="PF02517">
    <property type="entry name" value="Rce1-like"/>
    <property type="match status" value="1"/>
</dbReference>
<gene>
    <name evidence="3" type="ORF">ENO08_06610</name>
</gene>
<keyword evidence="1" id="KW-0812">Transmembrane</keyword>
<dbReference type="GO" id="GO:0004175">
    <property type="term" value="F:endopeptidase activity"/>
    <property type="evidence" value="ECO:0007669"/>
    <property type="project" value="UniProtKB-ARBA"/>
</dbReference>
<feature type="transmembrane region" description="Helical" evidence="1">
    <location>
        <begin position="39"/>
        <end position="61"/>
    </location>
</feature>
<accession>A0A7V2AVS2</accession>
<keyword evidence="1" id="KW-1133">Transmembrane helix</keyword>
<dbReference type="Proteomes" id="UP000886069">
    <property type="component" value="Unassembled WGS sequence"/>
</dbReference>
<feature type="transmembrane region" description="Helical" evidence="1">
    <location>
        <begin position="186"/>
        <end position="206"/>
    </location>
</feature>
<dbReference type="EMBL" id="DSEC01000472">
    <property type="protein sequence ID" value="HER44114.1"/>
    <property type="molecule type" value="Genomic_DNA"/>
</dbReference>
<feature type="transmembrane region" description="Helical" evidence="1">
    <location>
        <begin position="243"/>
        <end position="263"/>
    </location>
</feature>
<feature type="transmembrane region" description="Helical" evidence="1">
    <location>
        <begin position="157"/>
        <end position="180"/>
    </location>
</feature>
<evidence type="ECO:0000259" key="2">
    <source>
        <dbReference type="Pfam" id="PF02517"/>
    </source>
</evidence>
<feature type="domain" description="CAAX prenyl protease 2/Lysostaphin resistance protein A-like" evidence="2">
    <location>
        <begin position="126"/>
        <end position="226"/>
    </location>
</feature>
<protein>
    <submittedName>
        <fullName evidence="3">CPBP family intramembrane metalloprotease</fullName>
    </submittedName>
</protein>
<dbReference type="GO" id="GO:0008237">
    <property type="term" value="F:metallopeptidase activity"/>
    <property type="evidence" value="ECO:0007669"/>
    <property type="project" value="UniProtKB-KW"/>
</dbReference>
<keyword evidence="1" id="KW-0472">Membrane</keyword>
<feature type="transmembrane region" description="Helical" evidence="1">
    <location>
        <begin position="12"/>
        <end position="33"/>
    </location>
</feature>
<name>A0A7V2AVS2_UNCEI</name>
<feature type="transmembrane region" description="Helical" evidence="1">
    <location>
        <begin position="82"/>
        <end position="98"/>
    </location>
</feature>